<feature type="domain" description="Flavodoxin-like" evidence="3">
    <location>
        <begin position="109"/>
        <end position="252"/>
    </location>
</feature>
<feature type="chain" id="PRO_5038614504" evidence="2">
    <location>
        <begin position="19"/>
        <end position="255"/>
    </location>
</feature>
<dbReference type="SUPFAM" id="SSF52218">
    <property type="entry name" value="Flavoproteins"/>
    <property type="match status" value="1"/>
</dbReference>
<comment type="caution">
    <text evidence="4">The sequence shown here is derived from an EMBL/GenBank/DDBJ whole genome shotgun (WGS) entry which is preliminary data.</text>
</comment>
<accession>A0A9D2K730</accession>
<gene>
    <name evidence="4" type="ORF">IAA17_06635</name>
</gene>
<dbReference type="Proteomes" id="UP000824101">
    <property type="component" value="Unassembled WGS sequence"/>
</dbReference>
<dbReference type="PANTHER" id="PTHR39201">
    <property type="entry name" value="EXPORTED PROTEIN-RELATED"/>
    <property type="match status" value="1"/>
</dbReference>
<dbReference type="EMBL" id="DXBC01000103">
    <property type="protein sequence ID" value="HIZ79449.1"/>
    <property type="molecule type" value="Genomic_DNA"/>
</dbReference>
<dbReference type="Pfam" id="PF12682">
    <property type="entry name" value="Flavodoxin_4"/>
    <property type="match status" value="1"/>
</dbReference>
<organism evidence="4 5">
    <name type="scientific">Candidatus Lachnoclostridium stercorigallinarum</name>
    <dbReference type="NCBI Taxonomy" id="2838634"/>
    <lineage>
        <taxon>Bacteria</taxon>
        <taxon>Bacillati</taxon>
        <taxon>Bacillota</taxon>
        <taxon>Clostridia</taxon>
        <taxon>Lachnospirales</taxon>
        <taxon>Lachnospiraceae</taxon>
    </lineage>
</organism>
<proteinExistence type="predicted"/>
<dbReference type="InterPro" id="IPR008254">
    <property type="entry name" value="Flavodoxin/NO_synth"/>
</dbReference>
<feature type="signal peptide" evidence="2">
    <location>
        <begin position="1"/>
        <end position="18"/>
    </location>
</feature>
<dbReference type="GO" id="GO:0010181">
    <property type="term" value="F:FMN binding"/>
    <property type="evidence" value="ECO:0007669"/>
    <property type="project" value="InterPro"/>
</dbReference>
<reference evidence="4" key="2">
    <citation type="submission" date="2021-04" db="EMBL/GenBank/DDBJ databases">
        <authorList>
            <person name="Gilroy R."/>
        </authorList>
    </citation>
    <scope>NUCLEOTIDE SEQUENCE</scope>
    <source>
        <strain evidence="4">ChiBcec1-1093</strain>
    </source>
</reference>
<feature type="region of interest" description="Disordered" evidence="1">
    <location>
        <begin position="22"/>
        <end position="73"/>
    </location>
</feature>
<name>A0A9D2K730_9FIRM</name>
<dbReference type="NCBIfam" id="NF005389">
    <property type="entry name" value="PRK06934.1"/>
    <property type="match status" value="1"/>
</dbReference>
<feature type="compositionally biased region" description="Low complexity" evidence="1">
    <location>
        <begin position="22"/>
        <end position="48"/>
    </location>
</feature>
<dbReference type="AlphaFoldDB" id="A0A9D2K730"/>
<keyword evidence="2" id="KW-0732">Signal</keyword>
<evidence type="ECO:0000259" key="3">
    <source>
        <dbReference type="Pfam" id="PF12682"/>
    </source>
</evidence>
<evidence type="ECO:0000256" key="1">
    <source>
        <dbReference type="SAM" id="MobiDB-lite"/>
    </source>
</evidence>
<evidence type="ECO:0000313" key="5">
    <source>
        <dbReference type="Proteomes" id="UP000824101"/>
    </source>
</evidence>
<dbReference type="PANTHER" id="PTHR39201:SF1">
    <property type="entry name" value="FLAVODOXIN-LIKE DOMAIN-CONTAINING PROTEIN"/>
    <property type="match status" value="1"/>
</dbReference>
<dbReference type="GO" id="GO:0016651">
    <property type="term" value="F:oxidoreductase activity, acting on NAD(P)H"/>
    <property type="evidence" value="ECO:0007669"/>
    <property type="project" value="UniProtKB-ARBA"/>
</dbReference>
<reference evidence="4" key="1">
    <citation type="journal article" date="2021" name="PeerJ">
        <title>Extensive microbial diversity within the chicken gut microbiome revealed by metagenomics and culture.</title>
        <authorList>
            <person name="Gilroy R."/>
            <person name="Ravi A."/>
            <person name="Getino M."/>
            <person name="Pursley I."/>
            <person name="Horton D.L."/>
            <person name="Alikhan N.F."/>
            <person name="Baker D."/>
            <person name="Gharbi K."/>
            <person name="Hall N."/>
            <person name="Watson M."/>
            <person name="Adriaenssens E.M."/>
            <person name="Foster-Nyarko E."/>
            <person name="Jarju S."/>
            <person name="Secka A."/>
            <person name="Antonio M."/>
            <person name="Oren A."/>
            <person name="Chaudhuri R.R."/>
            <person name="La Ragione R."/>
            <person name="Hildebrand F."/>
            <person name="Pallen M.J."/>
        </authorList>
    </citation>
    <scope>NUCLEOTIDE SEQUENCE</scope>
    <source>
        <strain evidence="4">ChiBcec1-1093</strain>
    </source>
</reference>
<dbReference type="Gene3D" id="3.40.50.360">
    <property type="match status" value="1"/>
</dbReference>
<sequence>MILLAALTLSLAACGNGAETETTQAAAETETTQAAGETSAEASEAVSEAAEEEAAPESAQAESADGDGESGEESRVLIAYFSVPEDVEVDGTDANSGASVVVKDGEVLGNVQYMAQIIQESTGGDLFRIETVQQYPLDHDPLVDQAAAEQDENARPELTAQVEDPSQYDVVFLGYPNWWGDMPMALYTFLEENDFSGKTIIPFCPHGGSRFSRTEQTIAELQPGAEVSENGLTISRNDVAGCEEEVKAWVESLGL</sequence>
<dbReference type="InterPro" id="IPR029039">
    <property type="entry name" value="Flavoprotein-like_sf"/>
</dbReference>
<protein>
    <submittedName>
        <fullName evidence="4">Flavodoxin</fullName>
    </submittedName>
</protein>
<evidence type="ECO:0000256" key="2">
    <source>
        <dbReference type="SAM" id="SignalP"/>
    </source>
</evidence>
<evidence type="ECO:0000313" key="4">
    <source>
        <dbReference type="EMBL" id="HIZ79449.1"/>
    </source>
</evidence>